<keyword evidence="3" id="KW-1185">Reference proteome</keyword>
<feature type="signal peptide" evidence="1">
    <location>
        <begin position="1"/>
        <end position="23"/>
    </location>
</feature>
<dbReference type="EMBL" id="CAJFCV020000006">
    <property type="protein sequence ID" value="CAG9131595.1"/>
    <property type="molecule type" value="Genomic_DNA"/>
</dbReference>
<protein>
    <submittedName>
        <fullName evidence="2">(pine wood nematode) hypothetical protein</fullName>
    </submittedName>
</protein>
<dbReference type="EMBL" id="CAJFDI010000006">
    <property type="protein sequence ID" value="CAD5235285.1"/>
    <property type="molecule type" value="Genomic_DNA"/>
</dbReference>
<keyword evidence="1" id="KW-0732">Signal</keyword>
<evidence type="ECO:0000313" key="3">
    <source>
        <dbReference type="Proteomes" id="UP000659654"/>
    </source>
</evidence>
<comment type="caution">
    <text evidence="2">The sequence shown here is derived from an EMBL/GenBank/DDBJ whole genome shotgun (WGS) entry which is preliminary data.</text>
</comment>
<gene>
    <name evidence="2" type="ORF">BXYJ_LOCUS15376</name>
</gene>
<organism evidence="2 3">
    <name type="scientific">Bursaphelenchus xylophilus</name>
    <name type="common">Pinewood nematode worm</name>
    <name type="synonym">Aphelenchoides xylophilus</name>
    <dbReference type="NCBI Taxonomy" id="6326"/>
    <lineage>
        <taxon>Eukaryota</taxon>
        <taxon>Metazoa</taxon>
        <taxon>Ecdysozoa</taxon>
        <taxon>Nematoda</taxon>
        <taxon>Chromadorea</taxon>
        <taxon>Rhabditida</taxon>
        <taxon>Tylenchina</taxon>
        <taxon>Tylenchomorpha</taxon>
        <taxon>Aphelenchoidea</taxon>
        <taxon>Aphelenchoididae</taxon>
        <taxon>Bursaphelenchus</taxon>
    </lineage>
</organism>
<sequence length="138" mass="14831">MKSQHLFLLPLILLFFLYAQVSAQLGADGTASGTVLLPHGGELPPISPYYSLRALKIPLTPSSPNNNTMPVRQIQRLLFSLILLMMALSQVSAQILGADGTASGTVLLPHGGELPPMSAFYNSYNNYPSPYGSYGFFG</sequence>
<feature type="chain" id="PRO_5035385026" evidence="1">
    <location>
        <begin position="24"/>
        <end position="138"/>
    </location>
</feature>
<dbReference type="Proteomes" id="UP000659654">
    <property type="component" value="Unassembled WGS sequence"/>
</dbReference>
<accession>A0A7I8XCQ2</accession>
<reference evidence="2" key="1">
    <citation type="submission" date="2020-09" db="EMBL/GenBank/DDBJ databases">
        <authorList>
            <person name="Kikuchi T."/>
        </authorList>
    </citation>
    <scope>NUCLEOTIDE SEQUENCE</scope>
    <source>
        <strain evidence="2">Ka4C1</strain>
    </source>
</reference>
<dbReference type="Proteomes" id="UP000582659">
    <property type="component" value="Unassembled WGS sequence"/>
</dbReference>
<dbReference type="AlphaFoldDB" id="A0A7I8XCQ2"/>
<evidence type="ECO:0000313" key="2">
    <source>
        <dbReference type="EMBL" id="CAD5235285.1"/>
    </source>
</evidence>
<proteinExistence type="predicted"/>
<evidence type="ECO:0000256" key="1">
    <source>
        <dbReference type="SAM" id="SignalP"/>
    </source>
</evidence>
<name>A0A7I8XCQ2_BURXY</name>